<dbReference type="Pfam" id="PF14907">
    <property type="entry name" value="NTP_transf_5"/>
    <property type="match status" value="1"/>
</dbReference>
<reference evidence="1 2" key="1">
    <citation type="submission" date="2019-08" db="EMBL/GenBank/DDBJ databases">
        <title>Sphingorhabdus soil sp. nov., isolated from arctic soil.</title>
        <authorList>
            <person name="Liu Y."/>
        </authorList>
    </citation>
    <scope>NUCLEOTIDE SEQUENCE [LARGE SCALE GENOMIC DNA]</scope>
    <source>
        <strain evidence="1 2">D-2Q-5-6</strain>
    </source>
</reference>
<dbReference type="Proteomes" id="UP000321129">
    <property type="component" value="Unassembled WGS sequence"/>
</dbReference>
<organism evidence="1 2">
    <name type="scientific">Flavisphingopyxis soli</name>
    <dbReference type="NCBI Taxonomy" id="2601267"/>
    <lineage>
        <taxon>Bacteria</taxon>
        <taxon>Pseudomonadati</taxon>
        <taxon>Pseudomonadota</taxon>
        <taxon>Alphaproteobacteria</taxon>
        <taxon>Sphingomonadales</taxon>
        <taxon>Sphingopyxidaceae</taxon>
        <taxon>Flavisphingopyxis</taxon>
    </lineage>
</organism>
<accession>A0A5C6ULW8</accession>
<dbReference type="EMBL" id="VOPY01000001">
    <property type="protein sequence ID" value="TXC74113.1"/>
    <property type="molecule type" value="Genomic_DNA"/>
</dbReference>
<gene>
    <name evidence="1" type="ORF">FSZ31_05200</name>
</gene>
<evidence type="ECO:0000313" key="2">
    <source>
        <dbReference type="Proteomes" id="UP000321129"/>
    </source>
</evidence>
<dbReference type="OrthoDB" id="5497963at2"/>
<keyword evidence="2" id="KW-1185">Reference proteome</keyword>
<keyword evidence="1" id="KW-0808">Transferase</keyword>
<dbReference type="AlphaFoldDB" id="A0A5C6ULW8"/>
<comment type="caution">
    <text evidence="1">The sequence shown here is derived from an EMBL/GenBank/DDBJ whole genome shotgun (WGS) entry which is preliminary data.</text>
</comment>
<sequence length="344" mass="38000">MSAVRDLVAVLRDPAVALAFDGARWTRLLSVARAEVLDGTLAHRCADLALPAPIAAMLADIRSASETATRRAVWEAEMARRALAPLGVAVILLKGTTYAAAGLDPAPGRQIGDLDILVPRDRIDAVEAALLGNGWEWVKQDDYDDAYYRRWMHELPPLVHSERDRMIDVHHTILPLTARPTPDAAAMIADAVPIGDGGLMMLSREDMICHAAAHLIADGDLAGGLRNLWDIDRLLRQFASDAPDFWDRLATRADRHDLGPAVARAVRLAHRLYATPLPNDWHKGARSDAVFVRRLLARNGWGQETHGVNRFAFYVRSHLLRMPLRQLLPHLATKWRKRGLGGTG</sequence>
<dbReference type="RefSeq" id="WP_147121950.1">
    <property type="nucleotide sequence ID" value="NZ_VOPY01000001.1"/>
</dbReference>
<protein>
    <submittedName>
        <fullName evidence="1">Nucleotidyltransferase family protein</fullName>
    </submittedName>
</protein>
<name>A0A5C6ULW8_9SPHN</name>
<dbReference type="GO" id="GO:0016740">
    <property type="term" value="F:transferase activity"/>
    <property type="evidence" value="ECO:0007669"/>
    <property type="project" value="UniProtKB-KW"/>
</dbReference>
<proteinExistence type="predicted"/>
<dbReference type="InterPro" id="IPR039498">
    <property type="entry name" value="NTP_transf_5"/>
</dbReference>
<evidence type="ECO:0000313" key="1">
    <source>
        <dbReference type="EMBL" id="TXC74113.1"/>
    </source>
</evidence>